<name>A0AA88SYB4_CHASR</name>
<gene>
    <name evidence="2" type="ORF">Q5P01_010391</name>
</gene>
<comment type="caution">
    <text evidence="2">The sequence shown here is derived from an EMBL/GenBank/DDBJ whole genome shotgun (WGS) entry which is preliminary data.</text>
</comment>
<dbReference type="EMBL" id="JAUPFM010000007">
    <property type="protein sequence ID" value="KAK2847392.1"/>
    <property type="molecule type" value="Genomic_DNA"/>
</dbReference>
<proteinExistence type="predicted"/>
<protein>
    <submittedName>
        <fullName evidence="2">Uncharacterized protein</fullName>
    </submittedName>
</protein>
<evidence type="ECO:0000313" key="2">
    <source>
        <dbReference type="EMBL" id="KAK2847392.1"/>
    </source>
</evidence>
<dbReference type="AlphaFoldDB" id="A0AA88SYB4"/>
<evidence type="ECO:0000313" key="3">
    <source>
        <dbReference type="Proteomes" id="UP001187415"/>
    </source>
</evidence>
<accession>A0AA88SYB4</accession>
<keyword evidence="3" id="KW-1185">Reference proteome</keyword>
<reference evidence="2" key="1">
    <citation type="submission" date="2023-07" db="EMBL/GenBank/DDBJ databases">
        <title>Chromosome-level Genome Assembly of Striped Snakehead (Channa striata).</title>
        <authorList>
            <person name="Liu H."/>
        </authorList>
    </citation>
    <scope>NUCLEOTIDE SEQUENCE</scope>
    <source>
        <strain evidence="2">Gz</strain>
        <tissue evidence="2">Muscle</tissue>
    </source>
</reference>
<organism evidence="2 3">
    <name type="scientific">Channa striata</name>
    <name type="common">Snakehead murrel</name>
    <name type="synonym">Ophicephalus striatus</name>
    <dbReference type="NCBI Taxonomy" id="64152"/>
    <lineage>
        <taxon>Eukaryota</taxon>
        <taxon>Metazoa</taxon>
        <taxon>Chordata</taxon>
        <taxon>Craniata</taxon>
        <taxon>Vertebrata</taxon>
        <taxon>Euteleostomi</taxon>
        <taxon>Actinopterygii</taxon>
        <taxon>Neopterygii</taxon>
        <taxon>Teleostei</taxon>
        <taxon>Neoteleostei</taxon>
        <taxon>Acanthomorphata</taxon>
        <taxon>Anabantaria</taxon>
        <taxon>Anabantiformes</taxon>
        <taxon>Channoidei</taxon>
        <taxon>Channidae</taxon>
        <taxon>Channa</taxon>
    </lineage>
</organism>
<sequence length="205" mass="21753">MSAGSQGAFNAEYGSKAGFQGGDQREAAIGEVLHSADGANVETGALNLLAQRQTHANRQPLWEKAARWVQACTPVRGCSSQRRIPVVVKQNLWAEEGLRIPDTGVLGLATLPVIVQYQHQKPEPPKHLETKVDRCLHSGPPVQVCTHRASCQAALTQSILSPHSSQCPLLSLTPADPAPAQPTPATTSEQASAPSPETAEAVHDL</sequence>
<dbReference type="Proteomes" id="UP001187415">
    <property type="component" value="Unassembled WGS sequence"/>
</dbReference>
<feature type="region of interest" description="Disordered" evidence="1">
    <location>
        <begin position="170"/>
        <end position="205"/>
    </location>
</feature>
<evidence type="ECO:0000256" key="1">
    <source>
        <dbReference type="SAM" id="MobiDB-lite"/>
    </source>
</evidence>